<evidence type="ECO:0000313" key="1">
    <source>
        <dbReference type="EMBL" id="CAG8767954.1"/>
    </source>
</evidence>
<reference evidence="1" key="1">
    <citation type="submission" date="2021-06" db="EMBL/GenBank/DDBJ databases">
        <authorList>
            <person name="Kallberg Y."/>
            <person name="Tangrot J."/>
            <person name="Rosling A."/>
        </authorList>
    </citation>
    <scope>NUCLEOTIDE SEQUENCE</scope>
    <source>
        <strain evidence="1">CL356</strain>
    </source>
</reference>
<gene>
    <name evidence="1" type="ORF">ACOLOM_LOCUS13579</name>
</gene>
<comment type="caution">
    <text evidence="1">The sequence shown here is derived from an EMBL/GenBank/DDBJ whole genome shotgun (WGS) entry which is preliminary data.</text>
</comment>
<accession>A0ACA9QXD7</accession>
<protein>
    <submittedName>
        <fullName evidence="1">2826_t:CDS:1</fullName>
    </submittedName>
</protein>
<keyword evidence="2" id="KW-1185">Reference proteome</keyword>
<dbReference type="Proteomes" id="UP000789525">
    <property type="component" value="Unassembled WGS sequence"/>
</dbReference>
<name>A0ACA9QXD7_9GLOM</name>
<sequence>GVGEETDALGEELSEEYITLVSFSTRTFLDHVKTLTMPSCSTFRGCKFDEEEKKMST</sequence>
<organism evidence="1 2">
    <name type="scientific">Acaulospora colombiana</name>
    <dbReference type="NCBI Taxonomy" id="27376"/>
    <lineage>
        <taxon>Eukaryota</taxon>
        <taxon>Fungi</taxon>
        <taxon>Fungi incertae sedis</taxon>
        <taxon>Mucoromycota</taxon>
        <taxon>Glomeromycotina</taxon>
        <taxon>Glomeromycetes</taxon>
        <taxon>Diversisporales</taxon>
        <taxon>Acaulosporaceae</taxon>
        <taxon>Acaulospora</taxon>
    </lineage>
</organism>
<dbReference type="EMBL" id="CAJVPT010063046">
    <property type="protein sequence ID" value="CAG8767954.1"/>
    <property type="molecule type" value="Genomic_DNA"/>
</dbReference>
<proteinExistence type="predicted"/>
<evidence type="ECO:0000313" key="2">
    <source>
        <dbReference type="Proteomes" id="UP000789525"/>
    </source>
</evidence>
<feature type="non-terminal residue" evidence="1">
    <location>
        <position position="1"/>
    </location>
</feature>